<dbReference type="EMBL" id="MVGC01000004">
    <property type="protein sequence ID" value="RJE27411.1"/>
    <property type="molecule type" value="Genomic_DNA"/>
</dbReference>
<proteinExistence type="predicted"/>
<evidence type="ECO:0000313" key="3">
    <source>
        <dbReference type="Proteomes" id="UP000266188"/>
    </source>
</evidence>
<reference evidence="3" key="1">
    <citation type="submission" date="2017-02" db="EMBL/GenBank/DDBJ databases">
        <authorList>
            <person name="Tafer H."/>
            <person name="Lopandic K."/>
        </authorList>
    </citation>
    <scope>NUCLEOTIDE SEQUENCE [LARGE SCALE GENOMIC DNA]</scope>
    <source>
        <strain evidence="3">CBS 366.77</strain>
    </source>
</reference>
<dbReference type="OrthoDB" id="3438340at2759"/>
<feature type="compositionally biased region" description="Basic residues" evidence="1">
    <location>
        <begin position="89"/>
        <end position="98"/>
    </location>
</feature>
<feature type="region of interest" description="Disordered" evidence="1">
    <location>
        <begin position="29"/>
        <end position="208"/>
    </location>
</feature>
<feature type="compositionally biased region" description="Polar residues" evidence="1">
    <location>
        <begin position="113"/>
        <end position="125"/>
    </location>
</feature>
<gene>
    <name evidence="2" type="ORF">PHISCL_00287</name>
</gene>
<feature type="compositionally biased region" description="Basic and acidic residues" evidence="1">
    <location>
        <begin position="33"/>
        <end position="50"/>
    </location>
</feature>
<accession>A0A3A3ADN2</accession>
<organism evidence="2 3">
    <name type="scientific">Aspergillus sclerotialis</name>
    <dbReference type="NCBI Taxonomy" id="2070753"/>
    <lineage>
        <taxon>Eukaryota</taxon>
        <taxon>Fungi</taxon>
        <taxon>Dikarya</taxon>
        <taxon>Ascomycota</taxon>
        <taxon>Pezizomycotina</taxon>
        <taxon>Eurotiomycetes</taxon>
        <taxon>Eurotiomycetidae</taxon>
        <taxon>Eurotiales</taxon>
        <taxon>Aspergillaceae</taxon>
        <taxon>Aspergillus</taxon>
        <taxon>Aspergillus subgen. Polypaecilum</taxon>
    </lineage>
</organism>
<name>A0A3A3ADN2_9EURO</name>
<dbReference type="InterPro" id="IPR021641">
    <property type="entry name" value="DUF3245"/>
</dbReference>
<feature type="compositionally biased region" description="Basic and acidic residues" evidence="1">
    <location>
        <begin position="75"/>
        <end position="88"/>
    </location>
</feature>
<dbReference type="AlphaFoldDB" id="A0A3A3ADN2"/>
<protein>
    <submittedName>
        <fullName evidence="2">Uncharacterized protein</fullName>
    </submittedName>
</protein>
<sequence>MSTQTESDIILNRANVALARSQRLVASWLPARSPDEPDNSKSEEDLRKEEDEIFTPVPETLGLGAPLPQNNPDGSWKRSELSSNEKLRRQLLGKNYKKVAKETTSFAKKPEGSNPTSSNSVTASTIPPDDTDDEEEGRTSQIGKKRKKSERTDSEQPEATASLDNAGDGSEDLPATKKAVPSAAKGKKKATSFLDEVLAERSKKRKKR</sequence>
<evidence type="ECO:0000313" key="2">
    <source>
        <dbReference type="EMBL" id="RJE27411.1"/>
    </source>
</evidence>
<dbReference type="Pfam" id="PF11595">
    <property type="entry name" value="DUF3245"/>
    <property type="match status" value="1"/>
</dbReference>
<keyword evidence="3" id="KW-1185">Reference proteome</keyword>
<dbReference type="Proteomes" id="UP000266188">
    <property type="component" value="Unassembled WGS sequence"/>
</dbReference>
<comment type="caution">
    <text evidence="2">The sequence shown here is derived from an EMBL/GenBank/DDBJ whole genome shotgun (WGS) entry which is preliminary data.</text>
</comment>
<evidence type="ECO:0000256" key="1">
    <source>
        <dbReference type="SAM" id="MobiDB-lite"/>
    </source>
</evidence>